<name>A0A836BVU1_9CHLO</name>
<dbReference type="PROSITE" id="PS51257">
    <property type="entry name" value="PROKAR_LIPOPROTEIN"/>
    <property type="match status" value="1"/>
</dbReference>
<organism evidence="3 4">
    <name type="scientific">Edaphochlamys debaryana</name>
    <dbReference type="NCBI Taxonomy" id="47281"/>
    <lineage>
        <taxon>Eukaryota</taxon>
        <taxon>Viridiplantae</taxon>
        <taxon>Chlorophyta</taxon>
        <taxon>core chlorophytes</taxon>
        <taxon>Chlorophyceae</taxon>
        <taxon>CS clade</taxon>
        <taxon>Chlamydomonadales</taxon>
        <taxon>Chlamydomonadales incertae sedis</taxon>
        <taxon>Edaphochlamys</taxon>
    </lineage>
</organism>
<feature type="compositionally biased region" description="Low complexity" evidence="2">
    <location>
        <begin position="947"/>
        <end position="964"/>
    </location>
</feature>
<feature type="region of interest" description="Disordered" evidence="2">
    <location>
        <begin position="529"/>
        <end position="555"/>
    </location>
</feature>
<dbReference type="InterPro" id="IPR032675">
    <property type="entry name" value="LRR_dom_sf"/>
</dbReference>
<dbReference type="Gene3D" id="3.80.10.10">
    <property type="entry name" value="Ribonuclease Inhibitor"/>
    <property type="match status" value="2"/>
</dbReference>
<comment type="subcellular location">
    <subcellularLocation>
        <location evidence="1">Cytoplasm</location>
        <location evidence="1">Cytoskeleton</location>
        <location evidence="1">Cilium axoneme</location>
    </subcellularLocation>
</comment>
<keyword evidence="4" id="KW-1185">Reference proteome</keyword>
<comment type="caution">
    <text evidence="3">The sequence shown here is derived from an EMBL/GenBank/DDBJ whole genome shotgun (WGS) entry which is preliminary data.</text>
</comment>
<sequence>MKTFGRRRQSSLGSGSGATAAACASGCAGASPLPQVPAAASRGAAGAVSHRSSSSQVSAAAATRRPPGATPASTPHPHPHLSLPPPAGGVPAAPSTASRSQPDWAALPDGPLAAAAAALPAEERPRCRLVCRGWAAAVATAVEDLALSVSLLPREASRQLAAAHRRFGGCGALTLRFANFLLPSAAADPHQTAPDPHQPSDERRAAVLGGEEKPGLRLGQQRGRRAYARPLLGAGVGVGPGSGRAGGIGGGGGGGGARGGVFCHVTRLTLCLGAAGLTTLPLDAHYRLPALVHLEINGFQPPPANGLEPPPPLGLSGFPALEHLALSGLLSYKVLLEVAQVTTLQRLTLSGAALVGRSDFVYLAALRRLSSLSHLQSLSIDGPLPWGTDAAATLRSLSDSLTSLTSLHVAPGSTRTASMDLPPPAGGAAAGAPAAGGEEQAAAQQQDGGADQYGMDELAVPVSSFARVRHLSVRAPSGRRLPDTFWVELAALPRGGGTAETAAPAAAAAAATTTAAAASIDRDIWAHTAADGGGGGSNVRGSGGGGRGDGSTSGGGGGGLVSLSVMADGSGIVDELPACLTAVTELRLQGVQLDSLSLLSRLRSLASLTLALPPDGCDPARRHSPALLSALTGLTGECVWMWPYSSSPPPLRLAAAARRQEAAAAAAAAGRSFSTTPGYRHAGLCALSRGLRRLASLSFRGTLQLSEAGAAAAFAPGPGPASGPGPGPGAGLSRLTCLRLSNDSDAPAVLPLTALPPSLEILGLASVTLVLRPATGSSAGASGTAAGAKPHGKGWATAIAGGGEGAAAAAAGVTSSVPAAVQTVLLPRCRVLHLDYCRGASAARVLRAMAAAAGGGGGSSCGGAASSAGGGGRNPPAGSAAAAAAAGSGPVLEELRLCVVHCDGVTQADAAAVAALPRLRKLQLCVQAGCLPDFTLTRMLSPPLDPAGPSSASASTSASAGPTLSATAPPPLACLSLRLPHTQLSLANLRAIAKLTGLRSLYLDAPPPSQPALMVAELAALRGLTAITLGPVYGRNCCRTTADVREALGRLQAVLLTCRIQQQQQ</sequence>
<dbReference type="SUPFAM" id="SSF52047">
    <property type="entry name" value="RNI-like"/>
    <property type="match status" value="1"/>
</dbReference>
<dbReference type="AlphaFoldDB" id="A0A836BVU1"/>
<dbReference type="Proteomes" id="UP000612055">
    <property type="component" value="Unassembled WGS sequence"/>
</dbReference>
<feature type="region of interest" description="Disordered" evidence="2">
    <location>
        <begin position="1"/>
        <end position="106"/>
    </location>
</feature>
<gene>
    <name evidence="3" type="ORF">HYH03_011178</name>
</gene>
<feature type="compositionally biased region" description="Low complexity" evidence="2">
    <location>
        <begin position="38"/>
        <end position="75"/>
    </location>
</feature>
<evidence type="ECO:0000313" key="3">
    <source>
        <dbReference type="EMBL" id="KAG2490377.1"/>
    </source>
</evidence>
<feature type="compositionally biased region" description="Gly residues" evidence="2">
    <location>
        <begin position="531"/>
        <end position="555"/>
    </location>
</feature>
<evidence type="ECO:0000256" key="1">
    <source>
        <dbReference type="ARBA" id="ARBA00004430"/>
    </source>
</evidence>
<proteinExistence type="predicted"/>
<feature type="region of interest" description="Disordered" evidence="2">
    <location>
        <begin position="854"/>
        <end position="881"/>
    </location>
</feature>
<dbReference type="OrthoDB" id="544601at2759"/>
<dbReference type="EMBL" id="JAEHOE010000062">
    <property type="protein sequence ID" value="KAG2490377.1"/>
    <property type="molecule type" value="Genomic_DNA"/>
</dbReference>
<feature type="region of interest" description="Disordered" evidence="2">
    <location>
        <begin position="413"/>
        <end position="449"/>
    </location>
</feature>
<protein>
    <recommendedName>
        <fullName evidence="5">F-box domain-containing protein</fullName>
    </recommendedName>
</protein>
<accession>A0A836BVU1</accession>
<feature type="compositionally biased region" description="Low complexity" evidence="2">
    <location>
        <begin position="426"/>
        <end position="449"/>
    </location>
</feature>
<dbReference type="GO" id="GO:0005930">
    <property type="term" value="C:axoneme"/>
    <property type="evidence" value="ECO:0007669"/>
    <property type="project" value="UniProtKB-SubCell"/>
</dbReference>
<evidence type="ECO:0000256" key="2">
    <source>
        <dbReference type="SAM" id="MobiDB-lite"/>
    </source>
</evidence>
<evidence type="ECO:0008006" key="5">
    <source>
        <dbReference type="Google" id="ProtNLM"/>
    </source>
</evidence>
<reference evidence="3" key="1">
    <citation type="journal article" date="2020" name="bioRxiv">
        <title>Comparative genomics of Chlamydomonas.</title>
        <authorList>
            <person name="Craig R.J."/>
            <person name="Hasan A.R."/>
            <person name="Ness R.W."/>
            <person name="Keightley P.D."/>
        </authorList>
    </citation>
    <scope>NUCLEOTIDE SEQUENCE</scope>
    <source>
        <strain evidence="3">CCAP 11/70</strain>
    </source>
</reference>
<feature type="compositionally biased region" description="Low complexity" evidence="2">
    <location>
        <begin position="10"/>
        <end position="31"/>
    </location>
</feature>
<dbReference type="PANTHER" id="PTHR16134:SF119">
    <property type="entry name" value="AT02038P-RELATED"/>
    <property type="match status" value="1"/>
</dbReference>
<evidence type="ECO:0000313" key="4">
    <source>
        <dbReference type="Proteomes" id="UP000612055"/>
    </source>
</evidence>
<dbReference type="PANTHER" id="PTHR16134">
    <property type="entry name" value="F-BOX/TPR REPEAT PROTEIN POF3"/>
    <property type="match status" value="1"/>
</dbReference>
<feature type="region of interest" description="Disordered" evidence="2">
    <location>
        <begin position="945"/>
        <end position="964"/>
    </location>
</feature>